<evidence type="ECO:0000313" key="2">
    <source>
        <dbReference type="EMBL" id="CAH0479863.1"/>
    </source>
</evidence>
<evidence type="ECO:0000313" key="5">
    <source>
        <dbReference type="Proteomes" id="UP001160483"/>
    </source>
</evidence>
<dbReference type="InterPro" id="IPR015797">
    <property type="entry name" value="NUDIX_hydrolase-like_dom_sf"/>
</dbReference>
<dbReference type="GO" id="GO:0003735">
    <property type="term" value="F:structural constituent of ribosome"/>
    <property type="evidence" value="ECO:0007669"/>
    <property type="project" value="InterPro"/>
</dbReference>
<dbReference type="SUPFAM" id="SSF55811">
    <property type="entry name" value="Nudix"/>
    <property type="match status" value="1"/>
</dbReference>
<dbReference type="InterPro" id="IPR033650">
    <property type="entry name" value="Ribosomal_mL46_NUDIX"/>
</dbReference>
<name>A0AAU9LFL8_9STRA</name>
<dbReference type="Proteomes" id="UP001160483">
    <property type="component" value="Unassembled WGS sequence"/>
</dbReference>
<dbReference type="InterPro" id="IPR040008">
    <property type="entry name" value="Ribosomal_mL46"/>
</dbReference>
<accession>A0AAU9LFL8</accession>
<evidence type="ECO:0000256" key="1">
    <source>
        <dbReference type="SAM" id="MobiDB-lite"/>
    </source>
</evidence>
<feature type="compositionally biased region" description="Low complexity" evidence="1">
    <location>
        <begin position="52"/>
        <end position="61"/>
    </location>
</feature>
<dbReference type="CDD" id="cd04661">
    <property type="entry name" value="NUDIX_MRP_L46"/>
    <property type="match status" value="1"/>
</dbReference>
<dbReference type="AlphaFoldDB" id="A0AAU9LFL8"/>
<feature type="compositionally biased region" description="Basic residues" evidence="1">
    <location>
        <begin position="26"/>
        <end position="36"/>
    </location>
</feature>
<reference evidence="2 4" key="1">
    <citation type="submission" date="2021-11" db="EMBL/GenBank/DDBJ databases">
        <authorList>
            <person name="Islam A."/>
            <person name="Islam S."/>
            <person name="Flora M.S."/>
            <person name="Rahman M."/>
            <person name="Ziaur R.M."/>
            <person name="Epstein J.H."/>
            <person name="Hassan M."/>
            <person name="Klassen M."/>
            <person name="Woodard K."/>
            <person name="Webb A."/>
            <person name="Webby R.J."/>
            <person name="El Zowalaty M.E."/>
        </authorList>
    </citation>
    <scope>NUCLEOTIDE SEQUENCE</scope>
    <source>
        <strain evidence="3">Pbs1</strain>
        <strain evidence="2">Pbs3</strain>
    </source>
</reference>
<dbReference type="PANTHER" id="PTHR13124:SF12">
    <property type="entry name" value="LARGE RIBOSOMAL SUBUNIT PROTEIN ML46"/>
    <property type="match status" value="1"/>
</dbReference>
<dbReference type="PANTHER" id="PTHR13124">
    <property type="entry name" value="39S RIBOSOMAL PROTEIN L46, MITOCHONDRIAL PRECURSOR-RELATED"/>
    <property type="match status" value="1"/>
</dbReference>
<evidence type="ECO:0008006" key="6">
    <source>
        <dbReference type="Google" id="ProtNLM"/>
    </source>
</evidence>
<evidence type="ECO:0000313" key="4">
    <source>
        <dbReference type="Proteomes" id="UP001158986"/>
    </source>
</evidence>
<evidence type="ECO:0000313" key="3">
    <source>
        <dbReference type="EMBL" id="CAH0516956.1"/>
    </source>
</evidence>
<dbReference type="GO" id="GO:0005762">
    <property type="term" value="C:mitochondrial large ribosomal subunit"/>
    <property type="evidence" value="ECO:0007669"/>
    <property type="project" value="TreeGrafter"/>
</dbReference>
<dbReference type="EMBL" id="CAKLCB010000218">
    <property type="protein sequence ID" value="CAH0516956.1"/>
    <property type="molecule type" value="Genomic_DNA"/>
</dbReference>
<keyword evidence="4" id="KW-1185">Reference proteome</keyword>
<protein>
    <recommendedName>
        <fullName evidence="6">Nudix hydrolase domain-containing protein</fullName>
    </recommendedName>
</protein>
<sequence>MFALCGLARALSGVQSMQQRRLFASSKKKRLTWRQKAKIEERKRNPPPPRQQPRQKSQRQNFLISPPVNDGKKWRIFSAGVLERLPVVQPDLKDWEMDFQVMQHEKALREDQRLDEDFWYMEPGTRHITPEEAPWPNEEDDPDEIVGAGFHLAPRETEDDMKNNRKSLNRALKGRVFLLVKNDEKDVKYPWFFPVGDKKDVEKMREAALRHVHETVGDELEATPVGFAPMGYVKYLHENDSEYDGTKVFFYKSQHLYGDVVLNQEKASDYLWVTRDELSEYLEPEIADYIQKMVPP</sequence>
<proteinExistence type="predicted"/>
<dbReference type="EMBL" id="CAKKTJ010000321">
    <property type="protein sequence ID" value="CAH0479863.1"/>
    <property type="molecule type" value="Genomic_DNA"/>
</dbReference>
<gene>
    <name evidence="3" type="ORF">PBS001_LOCUS3590</name>
    <name evidence="2" type="ORF">PBS003_LOCUS6494</name>
</gene>
<comment type="caution">
    <text evidence="2">The sequence shown here is derived from an EMBL/GenBank/DDBJ whole genome shotgun (WGS) entry which is preliminary data.</text>
</comment>
<dbReference type="Gene3D" id="3.90.79.10">
    <property type="entry name" value="Nucleoside Triphosphate Pyrophosphohydrolase"/>
    <property type="match status" value="1"/>
</dbReference>
<organism evidence="2 5">
    <name type="scientific">Peronospora belbahrii</name>
    <dbReference type="NCBI Taxonomy" id="622444"/>
    <lineage>
        <taxon>Eukaryota</taxon>
        <taxon>Sar</taxon>
        <taxon>Stramenopiles</taxon>
        <taxon>Oomycota</taxon>
        <taxon>Peronosporomycetes</taxon>
        <taxon>Peronosporales</taxon>
        <taxon>Peronosporaceae</taxon>
        <taxon>Peronospora</taxon>
    </lineage>
</organism>
<dbReference type="Proteomes" id="UP001158986">
    <property type="component" value="Unassembled WGS sequence"/>
</dbReference>
<feature type="region of interest" description="Disordered" evidence="1">
    <location>
        <begin position="26"/>
        <end position="67"/>
    </location>
</feature>